<dbReference type="AlphaFoldDB" id="A0A9X4APY5"/>
<dbReference type="InterPro" id="IPR046492">
    <property type="entry name" value="DUF6585"/>
</dbReference>
<name>A0A9X4APY5_9BACT</name>
<keyword evidence="1" id="KW-0812">Transmembrane</keyword>
<organism evidence="2 3">
    <name type="scientific">Polyangium jinanense</name>
    <dbReference type="NCBI Taxonomy" id="2829994"/>
    <lineage>
        <taxon>Bacteria</taxon>
        <taxon>Pseudomonadati</taxon>
        <taxon>Myxococcota</taxon>
        <taxon>Polyangia</taxon>
        <taxon>Polyangiales</taxon>
        <taxon>Polyangiaceae</taxon>
        <taxon>Polyangium</taxon>
    </lineage>
</organism>
<keyword evidence="3" id="KW-1185">Reference proteome</keyword>
<feature type="transmembrane region" description="Helical" evidence="1">
    <location>
        <begin position="47"/>
        <end position="80"/>
    </location>
</feature>
<dbReference type="RefSeq" id="WP_272417561.1">
    <property type="nucleotide sequence ID" value="NZ_JAGTJJ010000002.1"/>
</dbReference>
<reference evidence="2 3" key="1">
    <citation type="submission" date="2021-04" db="EMBL/GenBank/DDBJ databases">
        <title>Genome analysis of Polyangium sp.</title>
        <authorList>
            <person name="Li Y."/>
            <person name="Wang J."/>
        </authorList>
    </citation>
    <scope>NUCLEOTIDE SEQUENCE [LARGE SCALE GENOMIC DNA]</scope>
    <source>
        <strain evidence="2 3">SDU14</strain>
    </source>
</reference>
<dbReference type="EMBL" id="JAGTJJ010000002">
    <property type="protein sequence ID" value="MDC3980524.1"/>
    <property type="molecule type" value="Genomic_DNA"/>
</dbReference>
<evidence type="ECO:0000313" key="2">
    <source>
        <dbReference type="EMBL" id="MDC3980524.1"/>
    </source>
</evidence>
<dbReference type="Pfam" id="PF20226">
    <property type="entry name" value="DUF6585"/>
    <property type="match status" value="1"/>
</dbReference>
<keyword evidence="1" id="KW-1133">Transmembrane helix</keyword>
<accession>A0A9X4APY5</accession>
<feature type="transmembrane region" description="Helical" evidence="1">
    <location>
        <begin position="312"/>
        <end position="334"/>
    </location>
</feature>
<proteinExistence type="predicted"/>
<dbReference type="Proteomes" id="UP001151081">
    <property type="component" value="Unassembled WGS sequence"/>
</dbReference>
<evidence type="ECO:0000256" key="1">
    <source>
        <dbReference type="SAM" id="Phobius"/>
    </source>
</evidence>
<protein>
    <submittedName>
        <fullName evidence="2">Uncharacterized protein</fullName>
    </submittedName>
</protein>
<sequence>MPGRPYREPAPIDPGPAPEPTAALARLGSLRSVHAPPPLHRALLGPILIAGLVVGVGAAVGGPLAIVAPFGAATLVLLAWSPLRTRGFSAALHAHGLLITQAGVRRPVAFEDVNEVWFEIDRLQGQAGASLLAIRLVDFDGEVHRLPLGVSAAAALADGVLRACSGPLLTEARQALAEGETLTFGHIQLDRAGITVAGARIAWQEVRLAVVQRGKVYLYRRWPIFSWRTLSLARIPNPTVFVRLLMASVPRVRVDDQIIVPFASGDEAVRAQAAEAAKGGVELGLQNMLIGGVFFLAGLAITWATYSRHGDTYILAYGPILFGAVRFYQGLAAYRSGPRR</sequence>
<feature type="transmembrane region" description="Helical" evidence="1">
    <location>
        <begin position="288"/>
        <end position="306"/>
    </location>
</feature>
<gene>
    <name evidence="2" type="ORF">KEG57_08470</name>
</gene>
<keyword evidence="1" id="KW-0472">Membrane</keyword>
<comment type="caution">
    <text evidence="2">The sequence shown here is derived from an EMBL/GenBank/DDBJ whole genome shotgun (WGS) entry which is preliminary data.</text>
</comment>
<evidence type="ECO:0000313" key="3">
    <source>
        <dbReference type="Proteomes" id="UP001151081"/>
    </source>
</evidence>